<dbReference type="Gene3D" id="3.40.50.620">
    <property type="entry name" value="HUPs"/>
    <property type="match status" value="1"/>
</dbReference>
<evidence type="ECO:0000259" key="1">
    <source>
        <dbReference type="Pfam" id="PF00582"/>
    </source>
</evidence>
<name>A0A4D4K2E4_9ACTN</name>
<protein>
    <recommendedName>
        <fullName evidence="1">UspA domain-containing protein</fullName>
    </recommendedName>
</protein>
<feature type="domain" description="UspA" evidence="1">
    <location>
        <begin position="3"/>
        <end position="122"/>
    </location>
</feature>
<dbReference type="Proteomes" id="UP000299290">
    <property type="component" value="Unassembled WGS sequence"/>
</dbReference>
<keyword evidence="3" id="KW-1185">Reference proteome</keyword>
<evidence type="ECO:0000313" key="3">
    <source>
        <dbReference type="Proteomes" id="UP000299290"/>
    </source>
</evidence>
<sequence>MVALNTAVRRAYRTGAVGPPCHTTPGHPRLDPPPYFAHGVPSDPELDVVLGKQDAATLAEVLHRWKEKYPAVEVMEESRSCSSAVHLADAYQEASLVVVGRRSPLGGHIGPVTQAMLHHATATATAPVAVVAHD</sequence>
<gene>
    <name evidence="2" type="ORF">SANT12839_021320</name>
</gene>
<dbReference type="Pfam" id="PF00582">
    <property type="entry name" value="Usp"/>
    <property type="match status" value="1"/>
</dbReference>
<organism evidence="2 3">
    <name type="scientific">Streptomyces antimycoticus</name>
    <dbReference type="NCBI Taxonomy" id="68175"/>
    <lineage>
        <taxon>Bacteria</taxon>
        <taxon>Bacillati</taxon>
        <taxon>Actinomycetota</taxon>
        <taxon>Actinomycetes</taxon>
        <taxon>Kitasatosporales</taxon>
        <taxon>Streptomycetaceae</taxon>
        <taxon>Streptomyces</taxon>
        <taxon>Streptomyces violaceusniger group</taxon>
    </lineage>
</organism>
<dbReference type="EMBL" id="BJHV01000001">
    <property type="protein sequence ID" value="GDY41250.1"/>
    <property type="molecule type" value="Genomic_DNA"/>
</dbReference>
<dbReference type="SUPFAM" id="SSF52402">
    <property type="entry name" value="Adenine nucleotide alpha hydrolases-like"/>
    <property type="match status" value="1"/>
</dbReference>
<dbReference type="InterPro" id="IPR014729">
    <property type="entry name" value="Rossmann-like_a/b/a_fold"/>
</dbReference>
<comment type="caution">
    <text evidence="2">The sequence shown here is derived from an EMBL/GenBank/DDBJ whole genome shotgun (WGS) entry which is preliminary data.</text>
</comment>
<dbReference type="AlphaFoldDB" id="A0A4D4K2E4"/>
<dbReference type="InterPro" id="IPR006016">
    <property type="entry name" value="UspA"/>
</dbReference>
<dbReference type="RefSeq" id="WP_137964892.1">
    <property type="nucleotide sequence ID" value="NZ_BJHV01000001.1"/>
</dbReference>
<proteinExistence type="predicted"/>
<accession>A0A4D4K2E4</accession>
<evidence type="ECO:0000313" key="2">
    <source>
        <dbReference type="EMBL" id="GDY41250.1"/>
    </source>
</evidence>
<reference evidence="2 3" key="1">
    <citation type="journal article" date="2020" name="Int. J. Syst. Evol. Microbiol.">
        <title>Reclassification of Streptomyces castelarensis and Streptomyces sporoclivatus as later heterotypic synonyms of Streptomyces antimycoticus.</title>
        <authorList>
            <person name="Komaki H."/>
            <person name="Tamura T."/>
        </authorList>
    </citation>
    <scope>NUCLEOTIDE SEQUENCE [LARGE SCALE GENOMIC DNA]</scope>
    <source>
        <strain evidence="2 3">NBRC 12839</strain>
    </source>
</reference>